<evidence type="ECO:0000256" key="1">
    <source>
        <dbReference type="SAM" id="MobiDB-lite"/>
    </source>
</evidence>
<organism evidence="2 3">
    <name type="scientific">Liparis tanakae</name>
    <name type="common">Tanaka's snailfish</name>
    <dbReference type="NCBI Taxonomy" id="230148"/>
    <lineage>
        <taxon>Eukaryota</taxon>
        <taxon>Metazoa</taxon>
        <taxon>Chordata</taxon>
        <taxon>Craniata</taxon>
        <taxon>Vertebrata</taxon>
        <taxon>Euteleostomi</taxon>
        <taxon>Actinopterygii</taxon>
        <taxon>Neopterygii</taxon>
        <taxon>Teleostei</taxon>
        <taxon>Neoteleostei</taxon>
        <taxon>Acanthomorphata</taxon>
        <taxon>Eupercaria</taxon>
        <taxon>Perciformes</taxon>
        <taxon>Cottioidei</taxon>
        <taxon>Cottales</taxon>
        <taxon>Liparidae</taxon>
        <taxon>Liparis</taxon>
    </lineage>
</organism>
<feature type="region of interest" description="Disordered" evidence="1">
    <location>
        <begin position="213"/>
        <end position="235"/>
    </location>
</feature>
<dbReference type="EMBL" id="SRLO01001406">
    <property type="protein sequence ID" value="TNN38089.1"/>
    <property type="molecule type" value="Genomic_DNA"/>
</dbReference>
<evidence type="ECO:0000313" key="2">
    <source>
        <dbReference type="EMBL" id="TNN38089.1"/>
    </source>
</evidence>
<dbReference type="AlphaFoldDB" id="A0A4Z2FA64"/>
<name>A0A4Z2FA64_9TELE</name>
<evidence type="ECO:0000313" key="3">
    <source>
        <dbReference type="Proteomes" id="UP000314294"/>
    </source>
</evidence>
<accession>A0A4Z2FA64</accession>
<feature type="compositionally biased region" description="Acidic residues" evidence="1">
    <location>
        <begin position="62"/>
        <end position="76"/>
    </location>
</feature>
<feature type="compositionally biased region" description="Basic and acidic residues" evidence="1">
    <location>
        <begin position="33"/>
        <end position="55"/>
    </location>
</feature>
<feature type="region of interest" description="Disordered" evidence="1">
    <location>
        <begin position="1"/>
        <end position="77"/>
    </location>
</feature>
<sequence>MFLRISNPAEFSDSRPEKNGPTSRLEGDAIDVEDMRRTPRHGTLRENEGQVEVRGRSGLGEGDGEEEEEEEEEEEPVTGWLHVLHECICARRSPCAVPPLRCHLDRRDNHEEADGHTGILPVTPSNVIFRGNEQECRRFKSHWVTAPGQRRALSQEEASVATPACERVIRGVTYGGVSDKVIYVCAVSVDAHVDALWASTLTEHGRCVKMRPAGRGSRTDVGHRPFGGGQASDGNSLEAQIPKLTAETRFPCVLLHAQSFQVPIRAAQRRLVVRRVRFWILKAVQRLLRIPVLPSKLLNASGSVSHDKRVPGNVLRVLR</sequence>
<comment type="caution">
    <text evidence="2">The sequence shown here is derived from an EMBL/GenBank/DDBJ whole genome shotgun (WGS) entry which is preliminary data.</text>
</comment>
<protein>
    <submittedName>
        <fullName evidence="2">Uncharacterized protein</fullName>
    </submittedName>
</protein>
<keyword evidence="3" id="KW-1185">Reference proteome</keyword>
<dbReference type="Proteomes" id="UP000314294">
    <property type="component" value="Unassembled WGS sequence"/>
</dbReference>
<reference evidence="2 3" key="1">
    <citation type="submission" date="2019-03" db="EMBL/GenBank/DDBJ databases">
        <title>First draft genome of Liparis tanakae, snailfish: a comprehensive survey of snailfish specific genes.</title>
        <authorList>
            <person name="Kim W."/>
            <person name="Song I."/>
            <person name="Jeong J.-H."/>
            <person name="Kim D."/>
            <person name="Kim S."/>
            <person name="Ryu S."/>
            <person name="Song J.Y."/>
            <person name="Lee S.K."/>
        </authorList>
    </citation>
    <scope>NUCLEOTIDE SEQUENCE [LARGE SCALE GENOMIC DNA]</scope>
    <source>
        <tissue evidence="2">Muscle</tissue>
    </source>
</reference>
<proteinExistence type="predicted"/>
<gene>
    <name evidence="2" type="ORF">EYF80_051747</name>
</gene>